<protein>
    <recommendedName>
        <fullName evidence="4">Secreted protein</fullName>
    </recommendedName>
</protein>
<dbReference type="Proteomes" id="UP001054837">
    <property type="component" value="Unassembled WGS sequence"/>
</dbReference>
<accession>A0AAV4Q9Z1</accession>
<comment type="caution">
    <text evidence="2">The sequence shown here is derived from an EMBL/GenBank/DDBJ whole genome shotgun (WGS) entry which is preliminary data.</text>
</comment>
<evidence type="ECO:0000256" key="1">
    <source>
        <dbReference type="SAM" id="MobiDB-lite"/>
    </source>
</evidence>
<dbReference type="EMBL" id="BPLQ01004057">
    <property type="protein sequence ID" value="GIY05109.1"/>
    <property type="molecule type" value="Genomic_DNA"/>
</dbReference>
<gene>
    <name evidence="2" type="ORF">CDAR_120861</name>
</gene>
<proteinExistence type="predicted"/>
<name>A0AAV4Q9Z1_9ARAC</name>
<evidence type="ECO:0008006" key="4">
    <source>
        <dbReference type="Google" id="ProtNLM"/>
    </source>
</evidence>
<organism evidence="2 3">
    <name type="scientific">Caerostris darwini</name>
    <dbReference type="NCBI Taxonomy" id="1538125"/>
    <lineage>
        <taxon>Eukaryota</taxon>
        <taxon>Metazoa</taxon>
        <taxon>Ecdysozoa</taxon>
        <taxon>Arthropoda</taxon>
        <taxon>Chelicerata</taxon>
        <taxon>Arachnida</taxon>
        <taxon>Araneae</taxon>
        <taxon>Araneomorphae</taxon>
        <taxon>Entelegynae</taxon>
        <taxon>Araneoidea</taxon>
        <taxon>Araneidae</taxon>
        <taxon>Caerostris</taxon>
    </lineage>
</organism>
<sequence length="103" mass="11691">MKLVLYHISRIVVYQLSDNLFSCGSIHNATLAQLFYCNLQPCTYACLLFRIDQDFNRPARRHTRTDEQCCDRNPSPPQTETPARTPCTSAGRVNLVLRPHPGG</sequence>
<evidence type="ECO:0000313" key="2">
    <source>
        <dbReference type="EMBL" id="GIY05109.1"/>
    </source>
</evidence>
<dbReference type="AlphaFoldDB" id="A0AAV4Q9Z1"/>
<keyword evidence="3" id="KW-1185">Reference proteome</keyword>
<evidence type="ECO:0000313" key="3">
    <source>
        <dbReference type="Proteomes" id="UP001054837"/>
    </source>
</evidence>
<reference evidence="2 3" key="1">
    <citation type="submission" date="2021-06" db="EMBL/GenBank/DDBJ databases">
        <title>Caerostris darwini draft genome.</title>
        <authorList>
            <person name="Kono N."/>
            <person name="Arakawa K."/>
        </authorList>
    </citation>
    <scope>NUCLEOTIDE SEQUENCE [LARGE SCALE GENOMIC DNA]</scope>
</reference>
<feature type="region of interest" description="Disordered" evidence="1">
    <location>
        <begin position="61"/>
        <end position="85"/>
    </location>
</feature>